<dbReference type="InterPro" id="IPR052018">
    <property type="entry name" value="PHP_domain"/>
</dbReference>
<feature type="domain" description="PHP" evidence="2">
    <location>
        <begin position="146"/>
        <end position="205"/>
    </location>
</feature>
<feature type="transmembrane region" description="Helical" evidence="1">
    <location>
        <begin position="454"/>
        <end position="472"/>
    </location>
</feature>
<sequence length="479" mass="55626">MKKYRSQIFAATIVLVIIIIAALFHYSIHFEDAINNNVLTGYDVNISIWRIIFEPVIGLLLFFNRALYALNEFPITLVWILIIFVVYTIAKAVLIKESRKKFILRQIVNIPILIGLWFTVFVIMLFIPLPNNTIINNSRNSILVTTHSHTEYSHDGLISQKGLWEWHKRNGFDAFFITDHNNHNHTLDFINAQRNNKFPIEPLVMCGEEFSGSNHLSLLGLKRKFSTRGMADSTVIDSVRANNGAVIVNHWFDGEKRSLQYFKDLGVDGFEIANSATDRSYDRNIYEKIKSFCKKNDLIMNGGLDFHGYGNACSIWNAFDIPNWHSMTPEEKEDAILNIIKSHDQSKLIVIIYKDRPYYSKNNLFFMPAVAFFNYFRTLNTYQVLSWIFWILLLTMMRIKVFGDESNKRITTNKFLPIVGILSALFIIALGFKYYFSIKDVINFTEMYTEYNQLLFYIGGAFLLYSGIVAFLRNRVNKN</sequence>
<keyword evidence="1" id="KW-0812">Transmembrane</keyword>
<dbReference type="Pfam" id="PF02811">
    <property type="entry name" value="PHP"/>
    <property type="match status" value="1"/>
</dbReference>
<dbReference type="EMBL" id="UOGD01000239">
    <property type="protein sequence ID" value="VAX23045.1"/>
    <property type="molecule type" value="Genomic_DNA"/>
</dbReference>
<evidence type="ECO:0000259" key="2">
    <source>
        <dbReference type="Pfam" id="PF02811"/>
    </source>
</evidence>
<dbReference type="SUPFAM" id="SSF89550">
    <property type="entry name" value="PHP domain-like"/>
    <property type="match status" value="1"/>
</dbReference>
<feature type="transmembrane region" description="Helical" evidence="1">
    <location>
        <begin position="6"/>
        <end position="26"/>
    </location>
</feature>
<dbReference type="InterPro" id="IPR016195">
    <property type="entry name" value="Pol/histidinol_Pase-like"/>
</dbReference>
<evidence type="ECO:0000256" key="1">
    <source>
        <dbReference type="SAM" id="Phobius"/>
    </source>
</evidence>
<feature type="transmembrane region" description="Helical" evidence="1">
    <location>
        <begin position="73"/>
        <end position="95"/>
    </location>
</feature>
<proteinExistence type="predicted"/>
<reference evidence="3" key="1">
    <citation type="submission" date="2018-06" db="EMBL/GenBank/DDBJ databases">
        <authorList>
            <person name="Zhirakovskaya E."/>
        </authorList>
    </citation>
    <scope>NUCLEOTIDE SEQUENCE</scope>
</reference>
<dbReference type="PANTHER" id="PTHR42924">
    <property type="entry name" value="EXONUCLEASE"/>
    <property type="match status" value="1"/>
</dbReference>
<keyword evidence="1" id="KW-0472">Membrane</keyword>
<dbReference type="InterPro" id="IPR004013">
    <property type="entry name" value="PHP_dom"/>
</dbReference>
<feature type="transmembrane region" description="Helical" evidence="1">
    <location>
        <begin position="415"/>
        <end position="434"/>
    </location>
</feature>
<name>A0A3B1CV64_9ZZZZ</name>
<evidence type="ECO:0000313" key="3">
    <source>
        <dbReference type="EMBL" id="VAX23045.1"/>
    </source>
</evidence>
<feature type="transmembrane region" description="Helical" evidence="1">
    <location>
        <begin position="384"/>
        <end position="403"/>
    </location>
</feature>
<organism evidence="3">
    <name type="scientific">hydrothermal vent metagenome</name>
    <dbReference type="NCBI Taxonomy" id="652676"/>
    <lineage>
        <taxon>unclassified sequences</taxon>
        <taxon>metagenomes</taxon>
        <taxon>ecological metagenomes</taxon>
    </lineage>
</organism>
<dbReference type="GO" id="GO:0004534">
    <property type="term" value="F:5'-3' RNA exonuclease activity"/>
    <property type="evidence" value="ECO:0007669"/>
    <property type="project" value="TreeGrafter"/>
</dbReference>
<gene>
    <name evidence="3" type="ORF">MNBD_IGNAVI01-2476</name>
</gene>
<feature type="transmembrane region" description="Helical" evidence="1">
    <location>
        <begin position="107"/>
        <end position="129"/>
    </location>
</feature>
<accession>A0A3B1CV64</accession>
<dbReference type="Gene3D" id="3.20.20.140">
    <property type="entry name" value="Metal-dependent hydrolases"/>
    <property type="match status" value="1"/>
</dbReference>
<dbReference type="AlphaFoldDB" id="A0A3B1CV64"/>
<protein>
    <recommendedName>
        <fullName evidence="2">PHP domain-containing protein</fullName>
    </recommendedName>
</protein>
<keyword evidence="1" id="KW-1133">Transmembrane helix</keyword>
<dbReference type="PANTHER" id="PTHR42924:SF3">
    <property type="entry name" value="POLYMERASE_HISTIDINOL PHOSPHATASE N-TERMINAL DOMAIN-CONTAINING PROTEIN"/>
    <property type="match status" value="1"/>
</dbReference>
<dbReference type="GO" id="GO:0035312">
    <property type="term" value="F:5'-3' DNA exonuclease activity"/>
    <property type="evidence" value="ECO:0007669"/>
    <property type="project" value="TreeGrafter"/>
</dbReference>